<evidence type="ECO:0000256" key="4">
    <source>
        <dbReference type="ARBA" id="ARBA00022448"/>
    </source>
</evidence>
<keyword evidence="7 10" id="KW-1133">Transmembrane helix</keyword>
<dbReference type="Pfam" id="PF01554">
    <property type="entry name" value="MatE"/>
    <property type="match status" value="2"/>
</dbReference>
<feature type="transmembrane region" description="Helical" evidence="10">
    <location>
        <begin position="233"/>
        <end position="253"/>
    </location>
</feature>
<evidence type="ECO:0000256" key="5">
    <source>
        <dbReference type="ARBA" id="ARBA00022475"/>
    </source>
</evidence>
<evidence type="ECO:0000313" key="11">
    <source>
        <dbReference type="EMBL" id="WLV25250.1"/>
    </source>
</evidence>
<keyword evidence="5" id="KW-1003">Cell membrane</keyword>
<dbReference type="InterPro" id="IPR048279">
    <property type="entry name" value="MdtK-like"/>
</dbReference>
<evidence type="ECO:0000256" key="7">
    <source>
        <dbReference type="ARBA" id="ARBA00022989"/>
    </source>
</evidence>
<dbReference type="InterPro" id="IPR045070">
    <property type="entry name" value="MATE_MepA-like"/>
</dbReference>
<evidence type="ECO:0000256" key="8">
    <source>
        <dbReference type="ARBA" id="ARBA00023136"/>
    </source>
</evidence>
<feature type="transmembrane region" description="Helical" evidence="10">
    <location>
        <begin position="193"/>
        <end position="212"/>
    </location>
</feature>
<name>A0ABY9KX80_9BACI</name>
<evidence type="ECO:0000256" key="1">
    <source>
        <dbReference type="ARBA" id="ARBA00004651"/>
    </source>
</evidence>
<dbReference type="PANTHER" id="PTHR43823:SF4">
    <property type="entry name" value="SPORULATION PROTEIN YKVU"/>
    <property type="match status" value="1"/>
</dbReference>
<keyword evidence="4" id="KW-0813">Transport</keyword>
<proteinExistence type="inferred from homology"/>
<protein>
    <recommendedName>
        <fullName evidence="3">Multidrug export protein MepA</fullName>
    </recommendedName>
</protein>
<evidence type="ECO:0000256" key="6">
    <source>
        <dbReference type="ARBA" id="ARBA00022692"/>
    </source>
</evidence>
<dbReference type="PIRSF" id="PIRSF006603">
    <property type="entry name" value="DinF"/>
    <property type="match status" value="1"/>
</dbReference>
<evidence type="ECO:0000256" key="2">
    <source>
        <dbReference type="ARBA" id="ARBA00008417"/>
    </source>
</evidence>
<accession>A0ABY9KX80</accession>
<dbReference type="PANTHER" id="PTHR43823">
    <property type="entry name" value="SPORULATION PROTEIN YKVU"/>
    <property type="match status" value="1"/>
</dbReference>
<comment type="subcellular location">
    <subcellularLocation>
        <location evidence="1">Cell membrane</location>
        <topology evidence="1">Multi-pass membrane protein</topology>
    </subcellularLocation>
</comment>
<feature type="transmembrane region" description="Helical" evidence="10">
    <location>
        <begin position="133"/>
        <end position="154"/>
    </location>
</feature>
<dbReference type="CDD" id="cd13143">
    <property type="entry name" value="MATE_MepA_like"/>
    <property type="match status" value="1"/>
</dbReference>
<keyword evidence="12" id="KW-1185">Reference proteome</keyword>
<feature type="transmembrane region" description="Helical" evidence="10">
    <location>
        <begin position="53"/>
        <end position="78"/>
    </location>
</feature>
<feature type="transmembrane region" description="Helical" evidence="10">
    <location>
        <begin position="345"/>
        <end position="371"/>
    </location>
</feature>
<dbReference type="Proteomes" id="UP001180087">
    <property type="component" value="Chromosome"/>
</dbReference>
<feature type="transmembrane region" description="Helical" evidence="10">
    <location>
        <begin position="90"/>
        <end position="113"/>
    </location>
</feature>
<sequence length="445" mass="48889">MNELKNTPVRKLFITYLVPSVLGLMLMSVNILIDGIFVSKGVGAEALAGVNIAVPVYSILLALSLWIGIGGGTLYSIAGGRGDWKEARQYFTQSLVWAIGIVGTIILLCLWKEKELALLFGADKEILPYVLDYLHIIVLYGLVYVLENILSIFIRNDGNPKLAMSGLIVNSVLNIILNYIFIFQFGWGIKGAAYATIIATFVGVIVMCSHFLRKKSQLGFVPFTPDLRKLKEILTIGFPSFIAEGTAAVMTVGYNVTFMSYVGKIGITAFAAVNYLHAVFLMFFLAVGAAIQPLVSYHHGAGLHTRAKQFRKYALVTGAVFGVIVFGVCLLFGKQLASLFNVTGGALLSYTVTGLTLFTTGYLFLSINMVWAEYCQAIKRTRAATIIILLRSIVFFLPLLWLLPELFGKWAIWLALPGAEFLTAASIFIILGYQRKAERSVKEVN</sequence>
<keyword evidence="8 10" id="KW-0472">Membrane</keyword>
<evidence type="ECO:0000256" key="3">
    <source>
        <dbReference type="ARBA" id="ARBA00022106"/>
    </source>
</evidence>
<feature type="transmembrane region" description="Helical" evidence="10">
    <location>
        <begin position="383"/>
        <end position="404"/>
    </location>
</feature>
<comment type="similarity">
    <text evidence="2">Belongs to the multi antimicrobial extrusion (MATE) (TC 2.A.66.1) family. MepA subfamily.</text>
</comment>
<feature type="transmembrane region" description="Helical" evidence="10">
    <location>
        <begin position="166"/>
        <end position="187"/>
    </location>
</feature>
<dbReference type="RefSeq" id="WP_348029037.1">
    <property type="nucleotide sequence ID" value="NZ_CP129113.1"/>
</dbReference>
<dbReference type="NCBIfam" id="TIGR00797">
    <property type="entry name" value="matE"/>
    <property type="match status" value="1"/>
</dbReference>
<dbReference type="EMBL" id="CP129113">
    <property type="protein sequence ID" value="WLV25250.1"/>
    <property type="molecule type" value="Genomic_DNA"/>
</dbReference>
<feature type="transmembrane region" description="Helical" evidence="10">
    <location>
        <begin position="12"/>
        <end position="33"/>
    </location>
</feature>
<evidence type="ECO:0000313" key="12">
    <source>
        <dbReference type="Proteomes" id="UP001180087"/>
    </source>
</evidence>
<feature type="transmembrane region" description="Helical" evidence="10">
    <location>
        <begin position="313"/>
        <end position="333"/>
    </location>
</feature>
<feature type="transmembrane region" description="Helical" evidence="10">
    <location>
        <begin position="410"/>
        <end position="433"/>
    </location>
</feature>
<keyword evidence="6 10" id="KW-0812">Transmembrane</keyword>
<dbReference type="InterPro" id="IPR002528">
    <property type="entry name" value="MATE_fam"/>
</dbReference>
<gene>
    <name evidence="11" type="ORF">QR721_03185</name>
</gene>
<evidence type="ECO:0000256" key="10">
    <source>
        <dbReference type="SAM" id="Phobius"/>
    </source>
</evidence>
<organism evidence="11 12">
    <name type="scientific">Aciduricibacillus chroicocephali</name>
    <dbReference type="NCBI Taxonomy" id="3054939"/>
    <lineage>
        <taxon>Bacteria</taxon>
        <taxon>Bacillati</taxon>
        <taxon>Bacillota</taxon>
        <taxon>Bacilli</taxon>
        <taxon>Bacillales</taxon>
        <taxon>Bacillaceae</taxon>
        <taxon>Aciduricibacillus</taxon>
    </lineage>
</organism>
<feature type="transmembrane region" description="Helical" evidence="10">
    <location>
        <begin position="265"/>
        <end position="292"/>
    </location>
</feature>
<dbReference type="InterPro" id="IPR051327">
    <property type="entry name" value="MATE_MepA_subfamily"/>
</dbReference>
<keyword evidence="9" id="KW-0046">Antibiotic resistance</keyword>
<reference evidence="11" key="1">
    <citation type="submission" date="2023-06" db="EMBL/GenBank/DDBJ databases">
        <title>A Treasure from Seagulls: Isolation and Description of Aciduricobacillus qingdaonensis gen. nov., sp. nov., a Rare Obligately Uric Acid-utilizing Member in the Family Bacillaceae.</title>
        <authorList>
            <person name="Liu W."/>
            <person name="Wang B."/>
        </authorList>
    </citation>
    <scope>NUCLEOTIDE SEQUENCE</scope>
    <source>
        <strain evidence="11">44XB</strain>
    </source>
</reference>
<evidence type="ECO:0000256" key="9">
    <source>
        <dbReference type="ARBA" id="ARBA00023251"/>
    </source>
</evidence>